<feature type="signal peptide" evidence="3">
    <location>
        <begin position="1"/>
        <end position="22"/>
    </location>
</feature>
<keyword evidence="1" id="KW-0677">Repeat</keyword>
<dbReference type="SMART" id="SM00060">
    <property type="entry name" value="FN3"/>
    <property type="match status" value="2"/>
</dbReference>
<dbReference type="PANTHER" id="PTHR46708:SF2">
    <property type="entry name" value="FIBRONECTIN TYPE-III DOMAIN-CONTAINING PROTEIN"/>
    <property type="match status" value="1"/>
</dbReference>
<dbReference type="Proteomes" id="UP000225706">
    <property type="component" value="Unassembled WGS sequence"/>
</dbReference>
<sequence>MPKCLIFLKLLLVFVQHKLIFAIQPITKNDRVLTSHVFKAVTASDWFNCVQTCHDDPRCISYNYQRSAEANGLCELNECEVEDLCDKDESLFHSPGFVFQQIRTSATHKCAASREENICALNIPVPTTPPQNVEVANKTITSLFITWDAVPTNQSLERIPEYKVTYSFMSSKHGGNVTVVTAPTAHINLTGLRIYRKYNVTVLAFNQCGDGPSSEILSEKTDEDKPKAAPGNLKAERNNSTSILVKWDRVPNGKRDGKIISYRVNYTRSEPDVITMSEEVKEPNREFLLTNLYTNVEYTITVSASTTKGYGPASAPVVVPAGDKKR</sequence>
<evidence type="ECO:0000256" key="1">
    <source>
        <dbReference type="ARBA" id="ARBA00022737"/>
    </source>
</evidence>
<dbReference type="AlphaFoldDB" id="A0A2B4RKG5"/>
<dbReference type="SUPFAM" id="SSF49265">
    <property type="entry name" value="Fibronectin type III"/>
    <property type="match status" value="1"/>
</dbReference>
<dbReference type="STRING" id="50429.A0A2B4RKG5"/>
<evidence type="ECO:0000313" key="5">
    <source>
        <dbReference type="EMBL" id="PFX16858.1"/>
    </source>
</evidence>
<feature type="compositionally biased region" description="Basic and acidic residues" evidence="2">
    <location>
        <begin position="217"/>
        <end position="227"/>
    </location>
</feature>
<dbReference type="FunFam" id="2.60.40.10:FF:000028">
    <property type="entry name" value="Neuronal cell adhesion molecule"/>
    <property type="match status" value="2"/>
</dbReference>
<dbReference type="Gene3D" id="2.60.40.10">
    <property type="entry name" value="Immunoglobulins"/>
    <property type="match status" value="2"/>
</dbReference>
<dbReference type="PROSITE" id="PS50853">
    <property type="entry name" value="FN3"/>
    <property type="match status" value="2"/>
</dbReference>
<dbReference type="InterPro" id="IPR050991">
    <property type="entry name" value="ECM_Regulatory_Proteins"/>
</dbReference>
<feature type="chain" id="PRO_5012835055" evidence="3">
    <location>
        <begin position="23"/>
        <end position="326"/>
    </location>
</feature>
<evidence type="ECO:0000259" key="4">
    <source>
        <dbReference type="PROSITE" id="PS50853"/>
    </source>
</evidence>
<dbReference type="OrthoDB" id="5988507at2759"/>
<dbReference type="EMBL" id="LSMT01000513">
    <property type="protein sequence ID" value="PFX16858.1"/>
    <property type="molecule type" value="Genomic_DNA"/>
</dbReference>
<dbReference type="InterPro" id="IPR003961">
    <property type="entry name" value="FN3_dom"/>
</dbReference>
<keyword evidence="5" id="KW-0675">Receptor</keyword>
<dbReference type="InterPro" id="IPR036116">
    <property type="entry name" value="FN3_sf"/>
</dbReference>
<feature type="domain" description="Fibronectin type-III" evidence="4">
    <location>
        <begin position="129"/>
        <end position="224"/>
    </location>
</feature>
<dbReference type="InterPro" id="IPR013783">
    <property type="entry name" value="Ig-like_fold"/>
</dbReference>
<feature type="region of interest" description="Disordered" evidence="2">
    <location>
        <begin position="214"/>
        <end position="234"/>
    </location>
</feature>
<evidence type="ECO:0000313" key="6">
    <source>
        <dbReference type="Proteomes" id="UP000225706"/>
    </source>
</evidence>
<proteinExistence type="predicted"/>
<dbReference type="Pfam" id="PF00041">
    <property type="entry name" value="fn3"/>
    <property type="match status" value="2"/>
</dbReference>
<protein>
    <submittedName>
        <fullName evidence="5">Receptor-type tyrosine-protein phosphatase S</fullName>
    </submittedName>
</protein>
<dbReference type="PANTHER" id="PTHR46708">
    <property type="entry name" value="TENASCIN"/>
    <property type="match status" value="1"/>
</dbReference>
<evidence type="ECO:0000256" key="3">
    <source>
        <dbReference type="SAM" id="SignalP"/>
    </source>
</evidence>
<accession>A0A2B4RKG5</accession>
<organism evidence="5 6">
    <name type="scientific">Stylophora pistillata</name>
    <name type="common">Smooth cauliflower coral</name>
    <dbReference type="NCBI Taxonomy" id="50429"/>
    <lineage>
        <taxon>Eukaryota</taxon>
        <taxon>Metazoa</taxon>
        <taxon>Cnidaria</taxon>
        <taxon>Anthozoa</taxon>
        <taxon>Hexacorallia</taxon>
        <taxon>Scleractinia</taxon>
        <taxon>Astrocoeniina</taxon>
        <taxon>Pocilloporidae</taxon>
        <taxon>Stylophora</taxon>
    </lineage>
</organism>
<reference evidence="6" key="1">
    <citation type="journal article" date="2017" name="bioRxiv">
        <title>Comparative analysis of the genomes of Stylophora pistillata and Acropora digitifera provides evidence for extensive differences between species of corals.</title>
        <authorList>
            <person name="Voolstra C.R."/>
            <person name="Li Y."/>
            <person name="Liew Y.J."/>
            <person name="Baumgarten S."/>
            <person name="Zoccola D."/>
            <person name="Flot J.-F."/>
            <person name="Tambutte S."/>
            <person name="Allemand D."/>
            <person name="Aranda M."/>
        </authorList>
    </citation>
    <scope>NUCLEOTIDE SEQUENCE [LARGE SCALE GENOMIC DNA]</scope>
</reference>
<keyword evidence="6" id="KW-1185">Reference proteome</keyword>
<feature type="domain" description="Fibronectin type-III" evidence="4">
    <location>
        <begin position="229"/>
        <end position="324"/>
    </location>
</feature>
<comment type="caution">
    <text evidence="5">The sequence shown here is derived from an EMBL/GenBank/DDBJ whole genome shotgun (WGS) entry which is preliminary data.</text>
</comment>
<keyword evidence="3" id="KW-0732">Signal</keyword>
<gene>
    <name evidence="5" type="primary">Ptprs</name>
    <name evidence="5" type="ORF">AWC38_SpisGene18847</name>
</gene>
<name>A0A2B4RKG5_STYPI</name>
<evidence type="ECO:0000256" key="2">
    <source>
        <dbReference type="SAM" id="MobiDB-lite"/>
    </source>
</evidence>
<dbReference type="CDD" id="cd00063">
    <property type="entry name" value="FN3"/>
    <property type="match status" value="2"/>
</dbReference>